<dbReference type="HOGENOM" id="CLU_031778_0_0_7"/>
<sequence>MFDDGSEAKPEAVASDQPPAFDLGGMIELRGGTDLHDDDFNEHDKLVRGVGRLWLEWPAQGMKQLGGWRSRLYLSVEADYLYMGNDRSQRDFDLELYENKLLLANGPFEIELGKQIVRWGKSDQLSPVDNLNPQDLREFIVPELEDRKLPVWMARARWFFDGWTAEGVFIPWHESADMDYFDSDWGIYRHVKGDVRDAALPEDLKDYLMGLRVAENDPPNTLKNSEFGARVTTTIGRWDWGASIFHGREDLPFFGKFPIKNLALPGSFSSRGVLQALDDAVLTDERIEVYYPRQTIVGLEFESTLGVFGVRGESAYIDHTSFLLNDLTSDTRPVLHTVVGGDYTGVSGFYGNLQLSHRYIHNYDDSIMYFDRHNVSLLGEVRQEGLRGTVEGYLRFNYDLHDGGYYLEPGIVYSGVKNLDLTLGLNIFGGDQDTFLGYYDDNDQVFLKAKYHF</sequence>
<dbReference type="OrthoDB" id="9801336at2"/>
<organism evidence="2 3">
    <name type="scientific">Geoalkalibacter subterraneus</name>
    <dbReference type="NCBI Taxonomy" id="483547"/>
    <lineage>
        <taxon>Bacteria</taxon>
        <taxon>Pseudomonadati</taxon>
        <taxon>Thermodesulfobacteriota</taxon>
        <taxon>Desulfuromonadia</taxon>
        <taxon>Desulfuromonadales</taxon>
        <taxon>Geoalkalibacteraceae</taxon>
        <taxon>Geoalkalibacter</taxon>
    </lineage>
</organism>
<name>A0A0B5FGP7_9BACT</name>
<gene>
    <name evidence="2" type="ORF">GSUB_07870</name>
</gene>
<reference evidence="2 3" key="1">
    <citation type="journal article" date="2015" name="Genome Announc.">
        <title>Genomes of Geoalkalibacter ferrihydriticus Z-0531T and Geoalkalibacter subterraneus Red1T, Two Haloalkaliphilic Metal-Reducing Deltaproteobacteria.</title>
        <authorList>
            <person name="Badalamenti J.P."/>
            <person name="Krajmalnik-Brown R."/>
            <person name="Torres C.I."/>
            <person name="Bond D.R."/>
        </authorList>
    </citation>
    <scope>NUCLEOTIDE SEQUENCE [LARGE SCALE GENOMIC DNA]</scope>
    <source>
        <strain evidence="2 3">Red1</strain>
    </source>
</reference>
<dbReference type="AlphaFoldDB" id="A0A0B5FGP7"/>
<dbReference type="RefSeq" id="WP_040200110.1">
    <property type="nucleotide sequence ID" value="NZ_CP010311.1"/>
</dbReference>
<dbReference type="Pfam" id="PF06980">
    <property type="entry name" value="DUF1302"/>
    <property type="match status" value="1"/>
</dbReference>
<dbReference type="EMBL" id="CP010311">
    <property type="protein sequence ID" value="AJF06478.1"/>
    <property type="molecule type" value="Genomic_DNA"/>
</dbReference>
<evidence type="ECO:0000313" key="2">
    <source>
        <dbReference type="EMBL" id="AJF06478.1"/>
    </source>
</evidence>
<dbReference type="Proteomes" id="UP000035036">
    <property type="component" value="Chromosome"/>
</dbReference>
<evidence type="ECO:0000313" key="3">
    <source>
        <dbReference type="Proteomes" id="UP000035036"/>
    </source>
</evidence>
<dbReference type="KEGG" id="gsb:GSUB_07870"/>
<protein>
    <recommendedName>
        <fullName evidence="4">DUF1302 domain-containing protein</fullName>
    </recommendedName>
</protein>
<feature type="region of interest" description="Disordered" evidence="1">
    <location>
        <begin position="1"/>
        <end position="21"/>
    </location>
</feature>
<evidence type="ECO:0000256" key="1">
    <source>
        <dbReference type="SAM" id="MobiDB-lite"/>
    </source>
</evidence>
<dbReference type="InterPro" id="IPR010727">
    <property type="entry name" value="DUF1302"/>
</dbReference>
<evidence type="ECO:0008006" key="4">
    <source>
        <dbReference type="Google" id="ProtNLM"/>
    </source>
</evidence>
<accession>A0A0B5FGP7</accession>
<dbReference type="STRING" id="483547.GSUB_07870"/>
<feature type="compositionally biased region" description="Basic and acidic residues" evidence="1">
    <location>
        <begin position="1"/>
        <end position="10"/>
    </location>
</feature>
<keyword evidence="3" id="KW-1185">Reference proteome</keyword>
<proteinExistence type="predicted"/>